<reference evidence="4 5" key="1">
    <citation type="journal article" date="2019" name="Nat. Med.">
        <title>A library of human gut bacterial isolates paired with longitudinal multiomics data enables mechanistic microbiome research.</title>
        <authorList>
            <person name="Poyet M."/>
            <person name="Groussin M."/>
            <person name="Gibbons S.M."/>
            <person name="Avila-Pacheco J."/>
            <person name="Jiang X."/>
            <person name="Kearney S.M."/>
            <person name="Perrotta A.R."/>
            <person name="Berdy B."/>
            <person name="Zhao S."/>
            <person name="Lieberman T.D."/>
            <person name="Swanson P.K."/>
            <person name="Smith M."/>
            <person name="Roesemann S."/>
            <person name="Alexander J.E."/>
            <person name="Rich S.A."/>
            <person name="Livny J."/>
            <person name="Vlamakis H."/>
            <person name="Clish C."/>
            <person name="Bullock K."/>
            <person name="Deik A."/>
            <person name="Scott J."/>
            <person name="Pierce K.A."/>
            <person name="Xavier R.J."/>
            <person name="Alm E.J."/>
        </authorList>
    </citation>
    <scope>NUCLEOTIDE SEQUENCE [LARGE SCALE GENOMIC DNA]</scope>
    <source>
        <strain evidence="2 4">BIOML-A4</strain>
        <strain evidence="3 5">BIOML-A5</strain>
    </source>
</reference>
<feature type="region of interest" description="Disordered" evidence="1">
    <location>
        <begin position="78"/>
        <end position="97"/>
    </location>
</feature>
<feature type="region of interest" description="Disordered" evidence="1">
    <location>
        <begin position="1"/>
        <end position="23"/>
    </location>
</feature>
<dbReference type="EMBL" id="WKPI01000004">
    <property type="protein sequence ID" value="MSC32393.1"/>
    <property type="molecule type" value="Genomic_DNA"/>
</dbReference>
<organism evidence="2 4">
    <name type="scientific">Holdemania massiliensis</name>
    <dbReference type="NCBI Taxonomy" id="1468449"/>
    <lineage>
        <taxon>Bacteria</taxon>
        <taxon>Bacillati</taxon>
        <taxon>Bacillota</taxon>
        <taxon>Erysipelotrichia</taxon>
        <taxon>Erysipelotrichales</taxon>
        <taxon>Erysipelotrichaceae</taxon>
        <taxon>Holdemania</taxon>
    </lineage>
</organism>
<evidence type="ECO:0000313" key="3">
    <source>
        <dbReference type="EMBL" id="MSC32393.1"/>
    </source>
</evidence>
<evidence type="ECO:0000313" key="5">
    <source>
        <dbReference type="Proteomes" id="UP000480929"/>
    </source>
</evidence>
<dbReference type="Proteomes" id="UP000480929">
    <property type="component" value="Unassembled WGS sequence"/>
</dbReference>
<name>A0A6N7S695_9FIRM</name>
<dbReference type="AlphaFoldDB" id="A0A6N7S695"/>
<proteinExistence type="predicted"/>
<comment type="caution">
    <text evidence="2">The sequence shown here is derived from an EMBL/GenBank/DDBJ whole genome shotgun (WGS) entry which is preliminary data.</text>
</comment>
<evidence type="ECO:0000313" key="2">
    <source>
        <dbReference type="EMBL" id="MSA88846.1"/>
    </source>
</evidence>
<evidence type="ECO:0000313" key="4">
    <source>
        <dbReference type="Proteomes" id="UP000433575"/>
    </source>
</evidence>
<keyword evidence="5" id="KW-1185">Reference proteome</keyword>
<dbReference type="EMBL" id="WKPJ01000005">
    <property type="protein sequence ID" value="MSA88846.1"/>
    <property type="molecule type" value="Genomic_DNA"/>
</dbReference>
<sequence>MPLGKWTSEGQVKEKSSSCGREPTLKGRKCVGIFGEWRKDCVNVFFQTRWYRRKFSLPLMESLILFREGRLFIDPGSSRLKARRTGGDEDVQHPHVE</sequence>
<feature type="compositionally biased region" description="Basic and acidic residues" evidence="1">
    <location>
        <begin position="85"/>
        <end position="97"/>
    </location>
</feature>
<accession>A0A6N7S695</accession>
<dbReference type="Proteomes" id="UP000433575">
    <property type="component" value="Unassembled WGS sequence"/>
</dbReference>
<evidence type="ECO:0000256" key="1">
    <source>
        <dbReference type="SAM" id="MobiDB-lite"/>
    </source>
</evidence>
<protein>
    <submittedName>
        <fullName evidence="2">Uncharacterized protein</fullName>
    </submittedName>
</protein>
<dbReference type="RefSeq" id="WP_154238284.1">
    <property type="nucleotide sequence ID" value="NZ_CALJPI010000039.1"/>
</dbReference>
<gene>
    <name evidence="3" type="ORF">GKD88_04595</name>
    <name evidence="2" type="ORF">GKE08_05865</name>
</gene>